<feature type="compositionally biased region" description="Basic residues" evidence="1">
    <location>
        <begin position="38"/>
        <end position="66"/>
    </location>
</feature>
<reference evidence="2 3" key="1">
    <citation type="submission" date="2019-10" db="EMBL/GenBank/DDBJ databases">
        <title>Rubrobacter sp nov SCSIO 52915 isolated from a deep-sea sediment in the South China Sea.</title>
        <authorList>
            <person name="Chen R.W."/>
        </authorList>
    </citation>
    <scope>NUCLEOTIDE SEQUENCE [LARGE SCALE GENOMIC DNA]</scope>
    <source>
        <strain evidence="2 3">SCSIO 52915</strain>
    </source>
</reference>
<feature type="region of interest" description="Disordered" evidence="1">
    <location>
        <begin position="1"/>
        <end position="99"/>
    </location>
</feature>
<dbReference type="KEGG" id="rmar:GBA65_10070"/>
<keyword evidence="3" id="KW-1185">Reference proteome</keyword>
<dbReference type="EMBL" id="CP045121">
    <property type="protein sequence ID" value="QIN78809.1"/>
    <property type="molecule type" value="Genomic_DNA"/>
</dbReference>
<evidence type="ECO:0000313" key="2">
    <source>
        <dbReference type="EMBL" id="QIN78809.1"/>
    </source>
</evidence>
<feature type="compositionally biased region" description="Pro residues" evidence="1">
    <location>
        <begin position="68"/>
        <end position="81"/>
    </location>
</feature>
<accession>A0A6G8PX56</accession>
<gene>
    <name evidence="2" type="ORF">GBA65_10070</name>
</gene>
<organism evidence="2 3">
    <name type="scientific">Rubrobacter marinus</name>
    <dbReference type="NCBI Taxonomy" id="2653852"/>
    <lineage>
        <taxon>Bacteria</taxon>
        <taxon>Bacillati</taxon>
        <taxon>Actinomycetota</taxon>
        <taxon>Rubrobacteria</taxon>
        <taxon>Rubrobacterales</taxon>
        <taxon>Rubrobacteraceae</taxon>
        <taxon>Rubrobacter</taxon>
    </lineage>
</organism>
<evidence type="ECO:0000313" key="3">
    <source>
        <dbReference type="Proteomes" id="UP000502706"/>
    </source>
</evidence>
<feature type="compositionally biased region" description="Low complexity" evidence="1">
    <location>
        <begin position="86"/>
        <end position="98"/>
    </location>
</feature>
<dbReference type="AlphaFoldDB" id="A0A6G8PX56"/>
<evidence type="ECO:0000256" key="1">
    <source>
        <dbReference type="SAM" id="MobiDB-lite"/>
    </source>
</evidence>
<proteinExistence type="predicted"/>
<protein>
    <submittedName>
        <fullName evidence="2">Uncharacterized protein</fullName>
    </submittedName>
</protein>
<dbReference type="Proteomes" id="UP000502706">
    <property type="component" value="Chromosome"/>
</dbReference>
<name>A0A6G8PX56_9ACTN</name>
<sequence>MREDDVPSTSLPSPLAPILKRRSAVSGVGWFPSPRGPPGRRRRPRPSPRPPRSRAGRSRCRARSPRTPRAPRPSARPSPGPRRPRTAAPAAPRAWPRPDFQTWCPYFLLNSLP</sequence>